<keyword evidence="2" id="KW-1185">Reference proteome</keyword>
<accession>A0A9P7GFX9</accession>
<evidence type="ECO:0008006" key="3">
    <source>
        <dbReference type="Google" id="ProtNLM"/>
    </source>
</evidence>
<dbReference type="AlphaFoldDB" id="A0A9P7GFX9"/>
<dbReference type="Proteomes" id="UP000775547">
    <property type="component" value="Unassembled WGS sequence"/>
</dbReference>
<reference evidence="1" key="2">
    <citation type="submission" date="2021-10" db="EMBL/GenBank/DDBJ databases">
        <title>Phylogenomics reveals ancestral predisposition of the termite-cultivated fungus Termitomyces towards a domesticated lifestyle.</title>
        <authorList>
            <person name="Auxier B."/>
            <person name="Grum-Grzhimaylo A."/>
            <person name="Cardenas M.E."/>
            <person name="Lodge J.D."/>
            <person name="Laessoe T."/>
            <person name="Pedersen O."/>
            <person name="Smith M.E."/>
            <person name="Kuyper T.W."/>
            <person name="Franco-Molano E.A."/>
            <person name="Baroni T.J."/>
            <person name="Aanen D.K."/>
        </authorList>
    </citation>
    <scope>NUCLEOTIDE SEQUENCE</scope>
    <source>
        <strain evidence="1">AP01</strain>
        <tissue evidence="1">Mycelium</tissue>
    </source>
</reference>
<dbReference type="EMBL" id="JABCKV010000019">
    <property type="protein sequence ID" value="KAG5646615.1"/>
    <property type="molecule type" value="Genomic_DNA"/>
</dbReference>
<proteinExistence type="predicted"/>
<sequence>MTDLADSLPPLPASPVPSEPVVLADYLPQEKPVLIPRAERHLKFYLDFVTFEVSASADTNPSLIEAENAHWVEDRLFMVPKYQFTQRSTKFVADFLGPTVDEQTPIKLEGVEKADFQALLSLMYPL</sequence>
<comment type="caution">
    <text evidence="1">The sequence shown here is derived from an EMBL/GenBank/DDBJ whole genome shotgun (WGS) entry which is preliminary data.</text>
</comment>
<gene>
    <name evidence="1" type="ORF">DXG03_002919</name>
</gene>
<dbReference type="InterPro" id="IPR011333">
    <property type="entry name" value="SKP1/BTB/POZ_sf"/>
</dbReference>
<protein>
    <recommendedName>
        <fullName evidence="3">BTB domain-containing protein</fullName>
    </recommendedName>
</protein>
<organism evidence="1 2">
    <name type="scientific">Asterophora parasitica</name>
    <dbReference type="NCBI Taxonomy" id="117018"/>
    <lineage>
        <taxon>Eukaryota</taxon>
        <taxon>Fungi</taxon>
        <taxon>Dikarya</taxon>
        <taxon>Basidiomycota</taxon>
        <taxon>Agaricomycotina</taxon>
        <taxon>Agaricomycetes</taxon>
        <taxon>Agaricomycetidae</taxon>
        <taxon>Agaricales</taxon>
        <taxon>Tricholomatineae</taxon>
        <taxon>Lyophyllaceae</taxon>
        <taxon>Asterophora</taxon>
    </lineage>
</organism>
<evidence type="ECO:0000313" key="1">
    <source>
        <dbReference type="EMBL" id="KAG5646615.1"/>
    </source>
</evidence>
<evidence type="ECO:0000313" key="2">
    <source>
        <dbReference type="Proteomes" id="UP000775547"/>
    </source>
</evidence>
<dbReference type="SUPFAM" id="SSF54695">
    <property type="entry name" value="POZ domain"/>
    <property type="match status" value="1"/>
</dbReference>
<name>A0A9P7GFX9_9AGAR</name>
<dbReference type="OrthoDB" id="3193844at2759"/>
<reference evidence="1" key="1">
    <citation type="submission" date="2020-07" db="EMBL/GenBank/DDBJ databases">
        <authorList>
            <person name="Nieuwenhuis M."/>
            <person name="Van De Peppel L.J.J."/>
        </authorList>
    </citation>
    <scope>NUCLEOTIDE SEQUENCE</scope>
    <source>
        <strain evidence="1">AP01</strain>
        <tissue evidence="1">Mycelium</tissue>
    </source>
</reference>